<evidence type="ECO:0000313" key="4">
    <source>
        <dbReference type="WBParaSite" id="GPUH_0000280801-mRNA-1"/>
    </source>
</evidence>
<sequence>MKARHSDEIALIRKQLADKERLVLQYTDRLVAAEAKDSEIALLQETLAVEKKKYRLFEQTVCSQMSSSAQEKAFLQRKCEQELASTEKRCSQVEMERNQNLQSLQQYKNESQNRNRKMDHLMKSNALLEKRVKEIETTAVCCSFLQICSSDGCKALLLIAQLTGVAGNITRTVGLAGTKSYVTLSDLIAKDCLPSGFFLYLDLQCSDRLSVANLKQ</sequence>
<reference evidence="2 3" key="2">
    <citation type="submission" date="2018-11" db="EMBL/GenBank/DDBJ databases">
        <authorList>
            <consortium name="Pathogen Informatics"/>
        </authorList>
    </citation>
    <scope>NUCLEOTIDE SEQUENCE [LARGE SCALE GENOMIC DNA]</scope>
</reference>
<organism evidence="4">
    <name type="scientific">Gongylonema pulchrum</name>
    <dbReference type="NCBI Taxonomy" id="637853"/>
    <lineage>
        <taxon>Eukaryota</taxon>
        <taxon>Metazoa</taxon>
        <taxon>Ecdysozoa</taxon>
        <taxon>Nematoda</taxon>
        <taxon>Chromadorea</taxon>
        <taxon>Rhabditida</taxon>
        <taxon>Spirurina</taxon>
        <taxon>Spiruromorpha</taxon>
        <taxon>Spiruroidea</taxon>
        <taxon>Gongylonematidae</taxon>
        <taxon>Gongylonema</taxon>
    </lineage>
</organism>
<accession>A0A183D262</accession>
<evidence type="ECO:0000313" key="3">
    <source>
        <dbReference type="Proteomes" id="UP000271098"/>
    </source>
</evidence>
<dbReference type="AlphaFoldDB" id="A0A183D262"/>
<feature type="coiled-coil region" evidence="1">
    <location>
        <begin position="76"/>
        <end position="138"/>
    </location>
</feature>
<evidence type="ECO:0000256" key="1">
    <source>
        <dbReference type="SAM" id="Coils"/>
    </source>
</evidence>
<name>A0A183D262_9BILA</name>
<gene>
    <name evidence="2" type="ORF">GPUH_LOCUS2802</name>
</gene>
<keyword evidence="3" id="KW-1185">Reference proteome</keyword>
<reference evidence="4" key="1">
    <citation type="submission" date="2016-06" db="UniProtKB">
        <authorList>
            <consortium name="WormBaseParasite"/>
        </authorList>
    </citation>
    <scope>IDENTIFICATION</scope>
</reference>
<keyword evidence="1" id="KW-0175">Coiled coil</keyword>
<dbReference type="Proteomes" id="UP000271098">
    <property type="component" value="Unassembled WGS sequence"/>
</dbReference>
<proteinExistence type="predicted"/>
<dbReference type="EMBL" id="UYRT01004434">
    <property type="protein sequence ID" value="VDK36470.1"/>
    <property type="molecule type" value="Genomic_DNA"/>
</dbReference>
<protein>
    <submittedName>
        <fullName evidence="4">Cilia- and flagella-associated protein 157</fullName>
    </submittedName>
</protein>
<dbReference type="OrthoDB" id="5839011at2759"/>
<evidence type="ECO:0000313" key="2">
    <source>
        <dbReference type="EMBL" id="VDK36470.1"/>
    </source>
</evidence>
<dbReference type="WBParaSite" id="GPUH_0000280801-mRNA-1">
    <property type="protein sequence ID" value="GPUH_0000280801-mRNA-1"/>
    <property type="gene ID" value="GPUH_0000280801"/>
</dbReference>